<name>A0A1G4BC24_9PEZI</name>
<dbReference type="GeneID" id="34558979"/>
<dbReference type="AlphaFoldDB" id="A0A1G4BC24"/>
<reference evidence="1 2" key="1">
    <citation type="submission" date="2016-09" db="EMBL/GenBank/DDBJ databases">
        <authorList>
            <person name="Capua I."/>
            <person name="De Benedictis P."/>
            <person name="Joannis T."/>
            <person name="Lombin L.H."/>
            <person name="Cattoli G."/>
        </authorList>
    </citation>
    <scope>NUCLEOTIDE SEQUENCE [LARGE SCALE GENOMIC DNA]</scope>
    <source>
        <strain evidence="1 2">IMI 309357</strain>
    </source>
</reference>
<dbReference type="RefSeq" id="XP_022476080.1">
    <property type="nucleotide sequence ID" value="XM_022617469.1"/>
</dbReference>
<organism evidence="1 2">
    <name type="scientific">Colletotrichum orchidophilum</name>
    <dbReference type="NCBI Taxonomy" id="1209926"/>
    <lineage>
        <taxon>Eukaryota</taxon>
        <taxon>Fungi</taxon>
        <taxon>Dikarya</taxon>
        <taxon>Ascomycota</taxon>
        <taxon>Pezizomycotina</taxon>
        <taxon>Sordariomycetes</taxon>
        <taxon>Hypocreomycetidae</taxon>
        <taxon>Glomerellales</taxon>
        <taxon>Glomerellaceae</taxon>
        <taxon>Colletotrichum</taxon>
    </lineage>
</organism>
<proteinExistence type="predicted"/>
<comment type="caution">
    <text evidence="1">The sequence shown here is derived from an EMBL/GenBank/DDBJ whole genome shotgun (WGS) entry which is preliminary data.</text>
</comment>
<gene>
    <name evidence="1" type="ORF">CORC01_05827</name>
</gene>
<dbReference type="Proteomes" id="UP000176998">
    <property type="component" value="Unassembled WGS sequence"/>
</dbReference>
<evidence type="ECO:0000313" key="1">
    <source>
        <dbReference type="EMBL" id="OHE98931.1"/>
    </source>
</evidence>
<evidence type="ECO:0000313" key="2">
    <source>
        <dbReference type="Proteomes" id="UP000176998"/>
    </source>
</evidence>
<sequence length="192" mass="21503">MRLQRSRCLADSRRASILACTCVSTVVSPSVPRIKFREIRFDPYQLQPSSYRSLLFGVTAPFSVAFSRGKHGHLPRDRCLDEARILGKVSSSPGANFARSRNSAAETCSTPACPFFSYSDSVPSRVRVRIPLVRSICLGQYKMASGCLTYAVLCLYLTKFSKWRVRPRRHPLCMWCSTTIAKNSSTLRPEGV</sequence>
<protein>
    <submittedName>
        <fullName evidence="1">Uncharacterized protein</fullName>
    </submittedName>
</protein>
<dbReference type="EMBL" id="MJBS01000041">
    <property type="protein sequence ID" value="OHE98931.1"/>
    <property type="molecule type" value="Genomic_DNA"/>
</dbReference>
<keyword evidence="2" id="KW-1185">Reference proteome</keyword>
<accession>A0A1G4BC24</accession>